<keyword evidence="2" id="KW-1185">Reference proteome</keyword>
<dbReference type="AlphaFoldDB" id="A0A803LJB4"/>
<reference evidence="1" key="1">
    <citation type="journal article" date="2017" name="Nature">
        <title>The genome of Chenopodium quinoa.</title>
        <authorList>
            <person name="Jarvis D.E."/>
            <person name="Ho Y.S."/>
            <person name="Lightfoot D.J."/>
            <person name="Schmoeckel S.M."/>
            <person name="Li B."/>
            <person name="Borm T.J.A."/>
            <person name="Ohyanagi H."/>
            <person name="Mineta K."/>
            <person name="Michell C.T."/>
            <person name="Saber N."/>
            <person name="Kharbatia N.M."/>
            <person name="Rupper R.R."/>
            <person name="Sharp A.R."/>
            <person name="Dally N."/>
            <person name="Boughton B.A."/>
            <person name="Woo Y.H."/>
            <person name="Gao G."/>
            <person name="Schijlen E.G.W.M."/>
            <person name="Guo X."/>
            <person name="Momin A.A."/>
            <person name="Negrao S."/>
            <person name="Al-Babili S."/>
            <person name="Gehring C."/>
            <person name="Roessner U."/>
            <person name="Jung C."/>
            <person name="Murphy K."/>
            <person name="Arold S.T."/>
            <person name="Gojobori T."/>
            <person name="van der Linden C.G."/>
            <person name="van Loo E.N."/>
            <person name="Jellen E.N."/>
            <person name="Maughan P.J."/>
            <person name="Tester M."/>
        </authorList>
    </citation>
    <scope>NUCLEOTIDE SEQUENCE [LARGE SCALE GENOMIC DNA]</scope>
    <source>
        <strain evidence="1">cv. PI 614886</strain>
    </source>
</reference>
<proteinExistence type="predicted"/>
<evidence type="ECO:0000313" key="2">
    <source>
        <dbReference type="Proteomes" id="UP000596660"/>
    </source>
</evidence>
<name>A0A803LJB4_CHEQI</name>
<evidence type="ECO:0000313" key="1">
    <source>
        <dbReference type="EnsemblPlants" id="AUR62014061-RA:cds"/>
    </source>
</evidence>
<dbReference type="OMA" id="KSAXTTM"/>
<dbReference type="EnsemblPlants" id="AUR62014061-RA">
    <property type="protein sequence ID" value="AUR62014061-RA:cds"/>
    <property type="gene ID" value="AUR62014061"/>
</dbReference>
<dbReference type="Gramene" id="AUR62014061-RA">
    <property type="protein sequence ID" value="AUR62014061-RA:cds"/>
    <property type="gene ID" value="AUR62014061"/>
</dbReference>
<reference evidence="1" key="2">
    <citation type="submission" date="2021-03" db="UniProtKB">
        <authorList>
            <consortium name="EnsemblPlants"/>
        </authorList>
    </citation>
    <scope>IDENTIFICATION</scope>
</reference>
<protein>
    <submittedName>
        <fullName evidence="1">Uncharacterized protein</fullName>
    </submittedName>
</protein>
<accession>A0A803LJB4</accession>
<dbReference type="Gene3D" id="1.10.510.10">
    <property type="entry name" value="Transferase(Phosphotransferase) domain 1"/>
    <property type="match status" value="1"/>
</dbReference>
<dbReference type="Proteomes" id="UP000596660">
    <property type="component" value="Unplaced"/>
</dbReference>
<organism evidence="1 2">
    <name type="scientific">Chenopodium quinoa</name>
    <name type="common">Quinoa</name>
    <dbReference type="NCBI Taxonomy" id="63459"/>
    <lineage>
        <taxon>Eukaryota</taxon>
        <taxon>Viridiplantae</taxon>
        <taxon>Streptophyta</taxon>
        <taxon>Embryophyta</taxon>
        <taxon>Tracheophyta</taxon>
        <taxon>Spermatophyta</taxon>
        <taxon>Magnoliopsida</taxon>
        <taxon>eudicotyledons</taxon>
        <taxon>Gunneridae</taxon>
        <taxon>Pentapetalae</taxon>
        <taxon>Caryophyllales</taxon>
        <taxon>Chenopodiaceae</taxon>
        <taxon>Chenopodioideae</taxon>
        <taxon>Atripliceae</taxon>
        <taxon>Chenopodium</taxon>
    </lineage>
</organism>
<sequence length="91" mass="10307">MPAYSKERKLVAIAVILIVDVVTWVREKKIEVPTLEAWVEEIADPMMEGNYNVVQMQTLTLVALQCVKDDKDARPTMSQVVEILQGDHDIP</sequence>